<protein>
    <submittedName>
        <fullName evidence="4">Uncharacterized protein</fullName>
    </submittedName>
</protein>
<organism evidence="4 5">
    <name type="scientific">Brenthis ino</name>
    <name type="common">lesser marbled fritillary</name>
    <dbReference type="NCBI Taxonomy" id="405034"/>
    <lineage>
        <taxon>Eukaryota</taxon>
        <taxon>Metazoa</taxon>
        <taxon>Ecdysozoa</taxon>
        <taxon>Arthropoda</taxon>
        <taxon>Hexapoda</taxon>
        <taxon>Insecta</taxon>
        <taxon>Pterygota</taxon>
        <taxon>Neoptera</taxon>
        <taxon>Endopterygota</taxon>
        <taxon>Lepidoptera</taxon>
        <taxon>Glossata</taxon>
        <taxon>Ditrysia</taxon>
        <taxon>Papilionoidea</taxon>
        <taxon>Nymphalidae</taxon>
        <taxon>Heliconiinae</taxon>
        <taxon>Argynnini</taxon>
        <taxon>Brenthis</taxon>
    </lineage>
</organism>
<evidence type="ECO:0000313" key="4">
    <source>
        <dbReference type="EMBL" id="CAH0723201.1"/>
    </source>
</evidence>
<feature type="coiled-coil region" evidence="1">
    <location>
        <begin position="50"/>
        <end position="77"/>
    </location>
</feature>
<name>A0A8J9UMU4_9NEOP</name>
<accession>A0A8J9UMU4</accession>
<evidence type="ECO:0000256" key="2">
    <source>
        <dbReference type="SAM" id="MobiDB-lite"/>
    </source>
</evidence>
<dbReference type="OrthoDB" id="8195429at2759"/>
<feature type="non-terminal residue" evidence="4">
    <location>
        <position position="249"/>
    </location>
</feature>
<evidence type="ECO:0000256" key="1">
    <source>
        <dbReference type="SAM" id="Coils"/>
    </source>
</evidence>
<feature type="signal peptide" evidence="3">
    <location>
        <begin position="1"/>
        <end position="20"/>
    </location>
</feature>
<feature type="region of interest" description="Disordered" evidence="2">
    <location>
        <begin position="205"/>
        <end position="249"/>
    </location>
</feature>
<proteinExistence type="predicted"/>
<sequence length="249" mass="27068">MALTYLPLAILVLSSSVVSGDINSTVGPPTLAKASLDPKRRNDLVDEAFLEQKDILLDMLEAKLKEVRDKKKKKTDHVESNITVVEPIKCEILPKSADLDIKGNGVISVGEADVHLKFGEFGNSTLNFNATGISNIGKTYVNLVIGDGTLNIPRLKDIFSGSPLIRNPCEKQDKIRSPTGNNSSAYNVNLNESIFRRSLEVNNSLALNNPGNTTGNTLSTDETNKIDDVPTTILDGNFTTQDNDKIDNN</sequence>
<feature type="chain" id="PRO_5035442103" evidence="3">
    <location>
        <begin position="21"/>
        <end position="249"/>
    </location>
</feature>
<dbReference type="EMBL" id="OV170223">
    <property type="protein sequence ID" value="CAH0723201.1"/>
    <property type="molecule type" value="Genomic_DNA"/>
</dbReference>
<reference evidence="4" key="1">
    <citation type="submission" date="2021-12" db="EMBL/GenBank/DDBJ databases">
        <authorList>
            <person name="Martin H S."/>
        </authorList>
    </citation>
    <scope>NUCLEOTIDE SEQUENCE</scope>
</reference>
<evidence type="ECO:0000256" key="3">
    <source>
        <dbReference type="SAM" id="SignalP"/>
    </source>
</evidence>
<keyword evidence="1" id="KW-0175">Coiled coil</keyword>
<dbReference type="Proteomes" id="UP000838878">
    <property type="component" value="Chromosome 3"/>
</dbReference>
<gene>
    <name evidence="4" type="ORF">BINO364_LOCUS9063</name>
</gene>
<keyword evidence="5" id="KW-1185">Reference proteome</keyword>
<feature type="compositionally biased region" description="Low complexity" evidence="2">
    <location>
        <begin position="207"/>
        <end position="220"/>
    </location>
</feature>
<evidence type="ECO:0000313" key="5">
    <source>
        <dbReference type="Proteomes" id="UP000838878"/>
    </source>
</evidence>
<keyword evidence="3" id="KW-0732">Signal</keyword>
<dbReference type="AlphaFoldDB" id="A0A8J9UMU4"/>